<dbReference type="GO" id="GO:0044205">
    <property type="term" value="P:'de novo' UMP biosynthetic process"/>
    <property type="evidence" value="ECO:0007669"/>
    <property type="project" value="UniProtKB-UniRule"/>
</dbReference>
<feature type="binding site" evidence="7">
    <location>
        <position position="230"/>
    </location>
    <ligand>
        <name>L-aspartate</name>
        <dbReference type="ChEBI" id="CHEBI:29991"/>
    </ligand>
</feature>
<dbReference type="PROSITE" id="PS00097">
    <property type="entry name" value="CARBAMOYLTRANSFERASE"/>
    <property type="match status" value="1"/>
</dbReference>
<evidence type="ECO:0000259" key="9">
    <source>
        <dbReference type="Pfam" id="PF02729"/>
    </source>
</evidence>
<dbReference type="InterPro" id="IPR036901">
    <property type="entry name" value="Asp/Orn_carbamoylTrfase_sf"/>
</dbReference>
<dbReference type="SUPFAM" id="SSF53671">
    <property type="entry name" value="Aspartate/ornithine carbamoyltransferase"/>
    <property type="match status" value="1"/>
</dbReference>
<dbReference type="Proteomes" id="UP000032803">
    <property type="component" value="Chromosome I"/>
</dbReference>
<feature type="binding site" evidence="7">
    <location>
        <position position="144"/>
    </location>
    <ligand>
        <name>carbamoyl phosphate</name>
        <dbReference type="ChEBI" id="CHEBI:58228"/>
    </ligand>
</feature>
<dbReference type="PANTHER" id="PTHR45753">
    <property type="entry name" value="ORNITHINE CARBAMOYLTRANSFERASE, MITOCHONDRIAL"/>
    <property type="match status" value="1"/>
</dbReference>
<organism evidence="10 11">
    <name type="scientific">Legionella hackeliae</name>
    <dbReference type="NCBI Taxonomy" id="449"/>
    <lineage>
        <taxon>Bacteria</taxon>
        <taxon>Pseudomonadati</taxon>
        <taxon>Pseudomonadota</taxon>
        <taxon>Gammaproteobacteria</taxon>
        <taxon>Legionellales</taxon>
        <taxon>Legionellaceae</taxon>
        <taxon>Legionella</taxon>
    </lineage>
</organism>
<accession>A0A0A8UV78</accession>
<comment type="pathway">
    <text evidence="1 7">Pyrimidine metabolism; UMP biosynthesis via de novo pathway; (S)-dihydroorotate from bicarbonate: step 2/3.</text>
</comment>
<dbReference type="InterPro" id="IPR006131">
    <property type="entry name" value="Asp_carbamoyltransf_Asp/Orn-bd"/>
</dbReference>
<evidence type="ECO:0000313" key="10">
    <source>
        <dbReference type="EMBL" id="CEK11426.1"/>
    </source>
</evidence>
<dbReference type="STRING" id="449.LHA_2412"/>
<dbReference type="NCBIfam" id="NF002032">
    <property type="entry name" value="PRK00856.1"/>
    <property type="match status" value="1"/>
</dbReference>
<name>A0A0A8UV78_LEGHA</name>
<dbReference type="InterPro" id="IPR006130">
    <property type="entry name" value="Asp/Orn_carbamoylTrfase"/>
</dbReference>
<dbReference type="UniPathway" id="UPA00070">
    <property type="reaction ID" value="UER00116"/>
</dbReference>
<keyword evidence="11" id="KW-1185">Reference proteome</keyword>
<proteinExistence type="inferred from homology"/>
<feature type="binding site" evidence="7">
    <location>
        <position position="272"/>
    </location>
    <ligand>
        <name>carbamoyl phosphate</name>
        <dbReference type="ChEBI" id="CHEBI:58228"/>
    </ligand>
</feature>
<dbReference type="GO" id="GO:0006520">
    <property type="term" value="P:amino acid metabolic process"/>
    <property type="evidence" value="ECO:0007669"/>
    <property type="project" value="InterPro"/>
</dbReference>
<dbReference type="GO" id="GO:0005829">
    <property type="term" value="C:cytosol"/>
    <property type="evidence" value="ECO:0007669"/>
    <property type="project" value="TreeGrafter"/>
</dbReference>
<sequence length="314" mass="35023">MYYSSAMATVSQIKKMKHFLEISQLSRQEIEALLARAISFKNDHAYPNYPQHTMATLFYENSTRTRVSFELAAKKLGMTVVNLNLETSSEAKGEIIEDTITTLAAMGIDLFVIRHSQNGLQQALANILKGHVKIINAGDGQHAHPSQALLDLMTIYENKPNLHELKIAIVGNIRHSRVANSLQCLCATLGIKELALVAPDIWQPQHVHFGYVTTSLAEGLNNADVVICLRVQNERLQDNEHMDFKAFRQNFALTTDTLNYAKPNAMIMHPGPINRGVEIDSDVADGPQSFILQQVTNGVFMRMAILESLVKQKT</sequence>
<evidence type="ECO:0000256" key="2">
    <source>
        <dbReference type="ARBA" id="ARBA00008896"/>
    </source>
</evidence>
<dbReference type="Gene3D" id="3.40.50.1370">
    <property type="entry name" value="Aspartate/ornithine carbamoyltransferase"/>
    <property type="match status" value="2"/>
</dbReference>
<evidence type="ECO:0000256" key="6">
    <source>
        <dbReference type="ARBA" id="ARBA00048859"/>
    </source>
</evidence>
<dbReference type="HAMAP" id="MF_00001">
    <property type="entry name" value="Asp_carb_tr"/>
    <property type="match status" value="1"/>
</dbReference>
<feature type="binding site" evidence="7">
    <location>
        <position position="147"/>
    </location>
    <ligand>
        <name>carbamoyl phosphate</name>
        <dbReference type="ChEBI" id="CHEBI:58228"/>
    </ligand>
</feature>
<evidence type="ECO:0000256" key="3">
    <source>
        <dbReference type="ARBA" id="ARBA00022679"/>
    </source>
</evidence>
<evidence type="ECO:0000256" key="1">
    <source>
        <dbReference type="ARBA" id="ARBA00004852"/>
    </source>
</evidence>
<dbReference type="EC" id="2.1.3.2" evidence="7"/>
<dbReference type="AlphaFoldDB" id="A0A0A8UV78"/>
<feature type="domain" description="Aspartate/ornithine carbamoyltransferase Asp/Orn-binding" evidence="8">
    <location>
        <begin position="164"/>
        <end position="308"/>
    </location>
</feature>
<comment type="function">
    <text evidence="5 7">Catalyzes the condensation of carbamoyl phosphate and aspartate to form carbamoyl aspartate and inorganic phosphate, the committed step in the de novo pyrimidine nucleotide biosynthesis pathway.</text>
</comment>
<feature type="binding site" evidence="7">
    <location>
        <position position="114"/>
    </location>
    <ligand>
        <name>carbamoyl phosphate</name>
        <dbReference type="ChEBI" id="CHEBI:58228"/>
    </ligand>
</feature>
<feature type="domain" description="Aspartate/ornithine carbamoyltransferase carbamoyl-P binding" evidence="9">
    <location>
        <begin position="17"/>
        <end position="157"/>
    </location>
</feature>
<feature type="binding site" evidence="7">
    <location>
        <position position="65"/>
    </location>
    <ligand>
        <name>carbamoyl phosphate</name>
        <dbReference type="ChEBI" id="CHEBI:58228"/>
    </ligand>
</feature>
<dbReference type="GO" id="GO:0004070">
    <property type="term" value="F:aspartate carbamoyltransferase activity"/>
    <property type="evidence" value="ECO:0007669"/>
    <property type="project" value="UniProtKB-UniRule"/>
</dbReference>
<evidence type="ECO:0000256" key="5">
    <source>
        <dbReference type="ARBA" id="ARBA00043884"/>
    </source>
</evidence>
<dbReference type="Pfam" id="PF02729">
    <property type="entry name" value="OTCace_N"/>
    <property type="match status" value="1"/>
</dbReference>
<dbReference type="PANTHER" id="PTHR45753:SF6">
    <property type="entry name" value="ASPARTATE CARBAMOYLTRANSFERASE"/>
    <property type="match status" value="1"/>
</dbReference>
<dbReference type="GO" id="GO:0016597">
    <property type="term" value="F:amino acid binding"/>
    <property type="evidence" value="ECO:0007669"/>
    <property type="project" value="InterPro"/>
</dbReference>
<comment type="catalytic activity">
    <reaction evidence="6 7">
        <text>carbamoyl phosphate + L-aspartate = N-carbamoyl-L-aspartate + phosphate + H(+)</text>
        <dbReference type="Rhea" id="RHEA:20013"/>
        <dbReference type="ChEBI" id="CHEBI:15378"/>
        <dbReference type="ChEBI" id="CHEBI:29991"/>
        <dbReference type="ChEBI" id="CHEBI:32814"/>
        <dbReference type="ChEBI" id="CHEBI:43474"/>
        <dbReference type="ChEBI" id="CHEBI:58228"/>
        <dbReference type="EC" id="2.1.3.2"/>
    </reaction>
</comment>
<comment type="subunit">
    <text evidence="7">Heterododecamer (2C3:3R2) of six catalytic PyrB chains organized as two trimers (C3), and six regulatory PyrI chains organized as three dimers (R2).</text>
</comment>
<dbReference type="GO" id="GO:0006207">
    <property type="term" value="P:'de novo' pyrimidine nucleobase biosynthetic process"/>
    <property type="evidence" value="ECO:0007669"/>
    <property type="project" value="InterPro"/>
</dbReference>
<dbReference type="InterPro" id="IPR006132">
    <property type="entry name" value="Asp/Orn_carbamoyltranf_P-bd"/>
</dbReference>
<dbReference type="HOGENOM" id="CLU_043846_2_0_6"/>
<dbReference type="EMBL" id="LN681225">
    <property type="protein sequence ID" value="CEK11426.1"/>
    <property type="molecule type" value="Genomic_DNA"/>
</dbReference>
<evidence type="ECO:0000313" key="11">
    <source>
        <dbReference type="Proteomes" id="UP000032803"/>
    </source>
</evidence>
<gene>
    <name evidence="7 10" type="primary">pyrB</name>
    <name evidence="10" type="ORF">LHA_2412</name>
</gene>
<dbReference type="PATRIC" id="fig|449.7.peg.51"/>
<feature type="binding site" evidence="7">
    <location>
        <position position="271"/>
    </location>
    <ligand>
        <name>carbamoyl phosphate</name>
        <dbReference type="ChEBI" id="CHEBI:58228"/>
    </ligand>
</feature>
<evidence type="ECO:0000256" key="7">
    <source>
        <dbReference type="HAMAP-Rule" id="MF_00001"/>
    </source>
</evidence>
<reference evidence="11" key="1">
    <citation type="submission" date="2014-09" db="EMBL/GenBank/DDBJ databases">
        <authorList>
            <person name="Gomez-Valero L."/>
        </authorList>
    </citation>
    <scope>NUCLEOTIDE SEQUENCE [LARGE SCALE GENOMIC DNA]</scope>
    <source>
        <strain evidence="11">ATCC35250</strain>
    </source>
</reference>
<dbReference type="Pfam" id="PF00185">
    <property type="entry name" value="OTCace"/>
    <property type="match status" value="1"/>
</dbReference>
<dbReference type="NCBIfam" id="TIGR00670">
    <property type="entry name" value="asp_carb_tr"/>
    <property type="match status" value="1"/>
</dbReference>
<dbReference type="PRINTS" id="PR00100">
    <property type="entry name" value="AOTCASE"/>
</dbReference>
<keyword evidence="4 7" id="KW-0665">Pyrimidine biosynthesis</keyword>
<evidence type="ECO:0000256" key="4">
    <source>
        <dbReference type="ARBA" id="ARBA00022975"/>
    </source>
</evidence>
<dbReference type="InterPro" id="IPR002082">
    <property type="entry name" value="Asp_carbamoyltransf"/>
</dbReference>
<dbReference type="KEGG" id="lha:LHA_2412"/>
<feature type="binding site" evidence="7">
    <location>
        <position position="92"/>
    </location>
    <ligand>
        <name>L-aspartate</name>
        <dbReference type="ChEBI" id="CHEBI:29991"/>
    </ligand>
</feature>
<feature type="binding site" evidence="7">
    <location>
        <position position="64"/>
    </location>
    <ligand>
        <name>carbamoyl phosphate</name>
        <dbReference type="ChEBI" id="CHEBI:58228"/>
    </ligand>
</feature>
<keyword evidence="3 7" id="KW-0808">Transferase</keyword>
<feature type="binding site" evidence="7">
    <location>
        <position position="177"/>
    </location>
    <ligand>
        <name>L-aspartate</name>
        <dbReference type="ChEBI" id="CHEBI:29991"/>
    </ligand>
</feature>
<dbReference type="PRINTS" id="PR00101">
    <property type="entry name" value="ATCASE"/>
</dbReference>
<protein>
    <recommendedName>
        <fullName evidence="7">Aspartate carbamoyltransferase</fullName>
        <ecNumber evidence="7">2.1.3.2</ecNumber>
    </recommendedName>
    <alternativeName>
        <fullName evidence="7">Aspartate transcarbamylase</fullName>
        <shortName evidence="7">ATCase</shortName>
    </alternativeName>
</protein>
<evidence type="ECO:0000259" key="8">
    <source>
        <dbReference type="Pfam" id="PF00185"/>
    </source>
</evidence>
<comment type="similarity">
    <text evidence="2 7">Belongs to the aspartate/ornithine carbamoyltransferase superfamily. ATCase family.</text>
</comment>